<feature type="compositionally biased region" description="Low complexity" evidence="1">
    <location>
        <begin position="98"/>
        <end position="114"/>
    </location>
</feature>
<keyword evidence="3" id="KW-1185">Reference proteome</keyword>
<dbReference type="Gene3D" id="3.30.70.240">
    <property type="match status" value="1"/>
</dbReference>
<sequence length="114" mass="12235">MLLSDGGHEVPAGRNYGGQGRGHGRWRGRGEALVTVIVFTNSPADLSGFLTCWLREVSAGVFIDPSARIRDVLQDEAQQYADQGRALRAHRRTTNKASPSGPTNTTGTPSTTRA</sequence>
<reference evidence="3" key="1">
    <citation type="journal article" date="2019" name="Int. J. Syst. Evol. Microbiol.">
        <title>The Global Catalogue of Microorganisms (GCM) 10K type strain sequencing project: providing services to taxonomists for standard genome sequencing and annotation.</title>
        <authorList>
            <consortium name="The Broad Institute Genomics Platform"/>
            <consortium name="The Broad Institute Genome Sequencing Center for Infectious Disease"/>
            <person name="Wu L."/>
            <person name="Ma J."/>
        </authorList>
    </citation>
    <scope>NUCLEOTIDE SEQUENCE [LARGE SCALE GENOMIC DNA]</scope>
    <source>
        <strain evidence="3">JCM 4376</strain>
    </source>
</reference>
<feature type="region of interest" description="Disordered" evidence="1">
    <location>
        <begin position="1"/>
        <end position="26"/>
    </location>
</feature>
<dbReference type="Proteomes" id="UP000660675">
    <property type="component" value="Unassembled WGS sequence"/>
</dbReference>
<organism evidence="2 3">
    <name type="scientific">Streptomyces gelaticus</name>
    <dbReference type="NCBI Taxonomy" id="285446"/>
    <lineage>
        <taxon>Bacteria</taxon>
        <taxon>Bacillati</taxon>
        <taxon>Actinomycetota</taxon>
        <taxon>Actinomycetes</taxon>
        <taxon>Kitasatosporales</taxon>
        <taxon>Streptomycetaceae</taxon>
        <taxon>Streptomyces</taxon>
    </lineage>
</organism>
<evidence type="ECO:0000256" key="1">
    <source>
        <dbReference type="SAM" id="MobiDB-lite"/>
    </source>
</evidence>
<dbReference type="EMBL" id="BMTF01000035">
    <property type="protein sequence ID" value="GGV96001.1"/>
    <property type="molecule type" value="Genomic_DNA"/>
</dbReference>
<evidence type="ECO:0000313" key="3">
    <source>
        <dbReference type="Proteomes" id="UP000660675"/>
    </source>
</evidence>
<accession>A0ABQ2WAP4</accession>
<proteinExistence type="predicted"/>
<name>A0ABQ2WAP4_9ACTN</name>
<dbReference type="InterPro" id="IPR010152">
    <property type="entry name" value="CRISPR-assoc_prot_Cas2_sub"/>
</dbReference>
<evidence type="ECO:0000313" key="2">
    <source>
        <dbReference type="EMBL" id="GGV96001.1"/>
    </source>
</evidence>
<comment type="caution">
    <text evidence="2">The sequence shown here is derived from an EMBL/GenBank/DDBJ whole genome shotgun (WGS) entry which is preliminary data.</text>
</comment>
<gene>
    <name evidence="2" type="ORF">GCM10015535_64730</name>
</gene>
<feature type="region of interest" description="Disordered" evidence="1">
    <location>
        <begin position="81"/>
        <end position="114"/>
    </location>
</feature>
<protein>
    <submittedName>
        <fullName evidence="2">Uncharacterized protein</fullName>
    </submittedName>
</protein>
<dbReference type="Pfam" id="PF09707">
    <property type="entry name" value="Cas_Cas2CT1978"/>
    <property type="match status" value="1"/>
</dbReference>